<dbReference type="NCBIfam" id="TIGR01656">
    <property type="entry name" value="Histidinol-ppas"/>
    <property type="match status" value="1"/>
</dbReference>
<evidence type="ECO:0000313" key="6">
    <source>
        <dbReference type="EMBL" id="ONN27386.1"/>
    </source>
</evidence>
<dbReference type="NCBIfam" id="TIGR01662">
    <property type="entry name" value="HAD-SF-IIIA"/>
    <property type="match status" value="1"/>
</dbReference>
<accession>A0ABX3IJL9</accession>
<protein>
    <recommendedName>
        <fullName evidence="5">Nucleotidyl transferase domain-containing protein</fullName>
    </recommendedName>
</protein>
<dbReference type="InterPro" id="IPR006543">
    <property type="entry name" value="Histidinol-phos"/>
</dbReference>
<organism evidence="6 7">
    <name type="scientific">Thermosipho affectus</name>
    <dbReference type="NCBI Taxonomy" id="660294"/>
    <lineage>
        <taxon>Bacteria</taxon>
        <taxon>Thermotogati</taxon>
        <taxon>Thermotogota</taxon>
        <taxon>Thermotogae</taxon>
        <taxon>Thermotogales</taxon>
        <taxon>Fervidobacteriaceae</taxon>
        <taxon>Thermosipho</taxon>
    </lineage>
</organism>
<reference evidence="6 7" key="1">
    <citation type="submission" date="2015-06" db="EMBL/GenBank/DDBJ databases">
        <title>Genome sequencing of Thermotogales isolates from hydrothermal vents.</title>
        <authorList>
            <person name="Haverkamp T.H."/>
            <person name="Kublanov I.V."/>
            <person name="Nesbo C.L."/>
        </authorList>
    </citation>
    <scope>NUCLEOTIDE SEQUENCE [LARGE SCALE GENOMIC DNA]</scope>
    <source>
        <strain evidence="7">ik275mar</strain>
    </source>
</reference>
<comment type="cofactor">
    <cofactor evidence="1">
        <name>Mg(2+)</name>
        <dbReference type="ChEBI" id="CHEBI:18420"/>
    </cofactor>
</comment>
<dbReference type="Pfam" id="PF08645">
    <property type="entry name" value="PNK3P"/>
    <property type="match status" value="1"/>
</dbReference>
<evidence type="ECO:0000259" key="5">
    <source>
        <dbReference type="Pfam" id="PF00483"/>
    </source>
</evidence>
<dbReference type="Gene3D" id="3.90.550.10">
    <property type="entry name" value="Spore Coat Polysaccharide Biosynthesis Protein SpsA, Chain A"/>
    <property type="match status" value="1"/>
</dbReference>
<dbReference type="InterPro" id="IPR005835">
    <property type="entry name" value="NTP_transferase_dom"/>
</dbReference>
<sequence length="399" mass="45810">MIKQAVILAGGLGTRLRSIVKDVPKPMAKIGKRPFLEYQIYLLKKVGITNILILIGYKGSIIKDYFKDGREFGISITYSEEKEPLGTGGAVISAWDKLEDEFLILNGDTFFDIEYDLLFDFVDEKSPEALIVLRYTKDLSRYGFVEIDDLYYVKKFIEKGTLPSNRVDGYINGGIYYFKKKTLEKYLNKFKRNNFISLENEIFPDLVNSKKLFGIPMGGKFIDIGIPKDYEKAQNEIPNCIKQKRKPALFLDRDGVIIEDTGYPHGTNLNFIEKTFDLVKQANKEEKFAIVISNQAGVARGKFSEDEVIRTNNYIKEVYEEKGLKIDAFYYCPYHIDGIIPNYKKISLARKPEPGMILQASEDFRIRIKKSIMIGDKESDKIELWGLNSIIMSGKKLFK</sequence>
<dbReference type="InterPro" id="IPR023214">
    <property type="entry name" value="HAD_sf"/>
</dbReference>
<dbReference type="Gene3D" id="3.40.50.1000">
    <property type="entry name" value="HAD superfamily/HAD-like"/>
    <property type="match status" value="1"/>
</dbReference>
<dbReference type="InterPro" id="IPR050486">
    <property type="entry name" value="Mannose-1P_guanyltransferase"/>
</dbReference>
<dbReference type="EMBL" id="LBFC01000016">
    <property type="protein sequence ID" value="ONN27386.1"/>
    <property type="molecule type" value="Genomic_DNA"/>
</dbReference>
<dbReference type="SUPFAM" id="SSF56784">
    <property type="entry name" value="HAD-like"/>
    <property type="match status" value="1"/>
</dbReference>
<keyword evidence="3" id="KW-0479">Metal-binding</keyword>
<evidence type="ECO:0000256" key="1">
    <source>
        <dbReference type="ARBA" id="ARBA00001946"/>
    </source>
</evidence>
<dbReference type="PANTHER" id="PTHR22572">
    <property type="entry name" value="SUGAR-1-PHOSPHATE GUANYL TRANSFERASE"/>
    <property type="match status" value="1"/>
</dbReference>
<dbReference type="InterPro" id="IPR036412">
    <property type="entry name" value="HAD-like_sf"/>
</dbReference>
<dbReference type="InterPro" id="IPR013954">
    <property type="entry name" value="PNK3P"/>
</dbReference>
<keyword evidence="7" id="KW-1185">Reference proteome</keyword>
<dbReference type="InterPro" id="IPR029044">
    <property type="entry name" value="Nucleotide-diphossugar_trans"/>
</dbReference>
<evidence type="ECO:0000256" key="2">
    <source>
        <dbReference type="ARBA" id="ARBA00022490"/>
    </source>
</evidence>
<comment type="caution">
    <text evidence="6">The sequence shown here is derived from an EMBL/GenBank/DDBJ whole genome shotgun (WGS) entry which is preliminary data.</text>
</comment>
<evidence type="ECO:0000256" key="4">
    <source>
        <dbReference type="ARBA" id="ARBA00022801"/>
    </source>
</evidence>
<dbReference type="InterPro" id="IPR006549">
    <property type="entry name" value="HAD-SF_hydro_IIIA"/>
</dbReference>
<proteinExistence type="predicted"/>
<evidence type="ECO:0000256" key="3">
    <source>
        <dbReference type="ARBA" id="ARBA00022723"/>
    </source>
</evidence>
<gene>
    <name evidence="6" type="ORF">XJ44_04145</name>
</gene>
<name>A0ABX3IJL9_9BACT</name>
<keyword evidence="2" id="KW-0963">Cytoplasm</keyword>
<evidence type="ECO:0000313" key="7">
    <source>
        <dbReference type="Proteomes" id="UP000242616"/>
    </source>
</evidence>
<dbReference type="Pfam" id="PF00483">
    <property type="entry name" value="NTP_transferase"/>
    <property type="match status" value="1"/>
</dbReference>
<feature type="domain" description="Nucleotidyl transferase" evidence="5">
    <location>
        <begin position="5"/>
        <end position="237"/>
    </location>
</feature>
<keyword evidence="4" id="KW-0378">Hydrolase</keyword>
<dbReference type="CDD" id="cd06915">
    <property type="entry name" value="NTP_transferase_WcbM_like"/>
    <property type="match status" value="1"/>
</dbReference>
<dbReference type="SUPFAM" id="SSF53448">
    <property type="entry name" value="Nucleotide-diphospho-sugar transferases"/>
    <property type="match status" value="1"/>
</dbReference>
<dbReference type="RefSeq" id="WP_077198165.1">
    <property type="nucleotide sequence ID" value="NZ_LBFC01000016.1"/>
</dbReference>
<dbReference type="Proteomes" id="UP000242616">
    <property type="component" value="Unassembled WGS sequence"/>
</dbReference>